<dbReference type="Pfam" id="PF02362">
    <property type="entry name" value="B3"/>
    <property type="match status" value="2"/>
</dbReference>
<protein>
    <recommendedName>
        <fullName evidence="7">TF-B3 domain-containing protein</fullName>
    </recommendedName>
</protein>
<evidence type="ECO:0000256" key="3">
    <source>
        <dbReference type="ARBA" id="ARBA00023125"/>
    </source>
</evidence>
<reference evidence="8" key="1">
    <citation type="submission" date="2023-02" db="EMBL/GenBank/DDBJ databases">
        <title>Genome of toxic invasive species Heracleum sosnowskyi carries increased number of genes despite the absence of recent whole-genome duplications.</title>
        <authorList>
            <person name="Schelkunov M."/>
            <person name="Shtratnikova V."/>
            <person name="Makarenko M."/>
            <person name="Klepikova A."/>
            <person name="Omelchenko D."/>
            <person name="Novikova G."/>
            <person name="Obukhova E."/>
            <person name="Bogdanov V."/>
            <person name="Penin A."/>
            <person name="Logacheva M."/>
        </authorList>
    </citation>
    <scope>NUCLEOTIDE SEQUENCE</scope>
    <source>
        <strain evidence="8">Hsosn_3</strain>
        <tissue evidence="8">Leaf</tissue>
    </source>
</reference>
<comment type="subcellular location">
    <subcellularLocation>
        <location evidence="1">Nucleus</location>
    </subcellularLocation>
</comment>
<feature type="domain" description="TF-B3" evidence="7">
    <location>
        <begin position="168"/>
        <end position="263"/>
    </location>
</feature>
<comment type="caution">
    <text evidence="8">The sequence shown here is derived from an EMBL/GenBank/DDBJ whole genome shotgun (WGS) entry which is preliminary data.</text>
</comment>
<dbReference type="PANTHER" id="PTHR31920">
    <property type="entry name" value="B3 DOMAIN-CONTAINING"/>
    <property type="match status" value="1"/>
</dbReference>
<dbReference type="InterPro" id="IPR003340">
    <property type="entry name" value="B3_DNA-bd"/>
</dbReference>
<organism evidence="8 9">
    <name type="scientific">Heracleum sosnowskyi</name>
    <dbReference type="NCBI Taxonomy" id="360622"/>
    <lineage>
        <taxon>Eukaryota</taxon>
        <taxon>Viridiplantae</taxon>
        <taxon>Streptophyta</taxon>
        <taxon>Embryophyta</taxon>
        <taxon>Tracheophyta</taxon>
        <taxon>Spermatophyta</taxon>
        <taxon>Magnoliopsida</taxon>
        <taxon>eudicotyledons</taxon>
        <taxon>Gunneridae</taxon>
        <taxon>Pentapetalae</taxon>
        <taxon>asterids</taxon>
        <taxon>campanulids</taxon>
        <taxon>Apiales</taxon>
        <taxon>Apiaceae</taxon>
        <taxon>Apioideae</taxon>
        <taxon>apioid superclade</taxon>
        <taxon>Tordylieae</taxon>
        <taxon>Tordyliinae</taxon>
        <taxon>Heracleum</taxon>
    </lineage>
</organism>
<dbReference type="EMBL" id="JAUIZM010000001">
    <property type="protein sequence ID" value="KAK1401313.1"/>
    <property type="molecule type" value="Genomic_DNA"/>
</dbReference>
<keyword evidence="9" id="KW-1185">Reference proteome</keyword>
<dbReference type="SUPFAM" id="SSF101936">
    <property type="entry name" value="DNA-binding pseudobarrel domain"/>
    <property type="match status" value="2"/>
</dbReference>
<dbReference type="AlphaFoldDB" id="A0AAD8NB87"/>
<dbReference type="SMART" id="SM01019">
    <property type="entry name" value="B3"/>
    <property type="match status" value="2"/>
</dbReference>
<evidence type="ECO:0000259" key="7">
    <source>
        <dbReference type="PROSITE" id="PS50863"/>
    </source>
</evidence>
<accession>A0AAD8NB87</accession>
<dbReference type="InterPro" id="IPR050655">
    <property type="entry name" value="Plant_B3_domain"/>
</dbReference>
<dbReference type="PANTHER" id="PTHR31920:SF108">
    <property type="entry name" value="B3 DOMAIN-CONTAINING TRANSCRIPTION FACTOR VRN1-LIKE"/>
    <property type="match status" value="1"/>
</dbReference>
<evidence type="ECO:0000313" key="8">
    <source>
        <dbReference type="EMBL" id="KAK1401313.1"/>
    </source>
</evidence>
<gene>
    <name evidence="8" type="ORF">POM88_000918</name>
</gene>
<dbReference type="Proteomes" id="UP001237642">
    <property type="component" value="Unassembled WGS sequence"/>
</dbReference>
<evidence type="ECO:0000256" key="1">
    <source>
        <dbReference type="ARBA" id="ARBA00004123"/>
    </source>
</evidence>
<dbReference type="GO" id="GO:0003677">
    <property type="term" value="F:DNA binding"/>
    <property type="evidence" value="ECO:0007669"/>
    <property type="project" value="UniProtKB-KW"/>
</dbReference>
<keyword evidence="2" id="KW-0805">Transcription regulation</keyword>
<evidence type="ECO:0000256" key="5">
    <source>
        <dbReference type="ARBA" id="ARBA00023242"/>
    </source>
</evidence>
<evidence type="ECO:0000256" key="4">
    <source>
        <dbReference type="ARBA" id="ARBA00023163"/>
    </source>
</evidence>
<reference evidence="8" key="2">
    <citation type="submission" date="2023-05" db="EMBL/GenBank/DDBJ databases">
        <authorList>
            <person name="Schelkunov M.I."/>
        </authorList>
    </citation>
    <scope>NUCLEOTIDE SEQUENCE</scope>
    <source>
        <strain evidence="8">Hsosn_3</strain>
        <tissue evidence="8">Leaf</tissue>
    </source>
</reference>
<dbReference type="GO" id="GO:0005634">
    <property type="term" value="C:nucleus"/>
    <property type="evidence" value="ECO:0007669"/>
    <property type="project" value="UniProtKB-SubCell"/>
</dbReference>
<dbReference type="CDD" id="cd10017">
    <property type="entry name" value="B3_DNA"/>
    <property type="match status" value="2"/>
</dbReference>
<name>A0AAD8NB87_9APIA</name>
<keyword evidence="5" id="KW-0539">Nucleus</keyword>
<dbReference type="Gene3D" id="2.40.330.10">
    <property type="entry name" value="DNA-binding pseudobarrel domain"/>
    <property type="match status" value="2"/>
</dbReference>
<feature type="region of interest" description="Disordered" evidence="6">
    <location>
        <begin position="129"/>
        <end position="153"/>
    </location>
</feature>
<keyword evidence="4" id="KW-0804">Transcription</keyword>
<evidence type="ECO:0000313" key="9">
    <source>
        <dbReference type="Proteomes" id="UP001237642"/>
    </source>
</evidence>
<sequence length="267" mass="30682">MIPEKFVRKEELRGRIILKAPGGAPWAVDVERRKGEVWLCNGWPDFATFYSLSFGYLLVFEYVEHSNFRVRVFNPNATEIDYPLTDYNLNPDDEEIENVVPIGEKRVAEIVKSSRCELIRACKKTRPSSQETFLNGPKLEQANGDRGSSGRVENERPLDLAKAFESQNPYFIFPMRPSYLHSADITKTFRETYSKWKNKNIVIFQVARTSWPVGCSLKGDRCTLTTGWMRFIKGNLLNAGDVCVFELINPSRKLFKVFIYQAKCEAA</sequence>
<keyword evidence="3" id="KW-0238">DNA-binding</keyword>
<dbReference type="PROSITE" id="PS50863">
    <property type="entry name" value="B3"/>
    <property type="match status" value="2"/>
</dbReference>
<proteinExistence type="predicted"/>
<evidence type="ECO:0000256" key="6">
    <source>
        <dbReference type="SAM" id="MobiDB-lite"/>
    </source>
</evidence>
<dbReference type="InterPro" id="IPR015300">
    <property type="entry name" value="DNA-bd_pseudobarrel_sf"/>
</dbReference>
<evidence type="ECO:0000256" key="2">
    <source>
        <dbReference type="ARBA" id="ARBA00023015"/>
    </source>
</evidence>
<feature type="domain" description="TF-B3" evidence="7">
    <location>
        <begin position="1"/>
        <end position="76"/>
    </location>
</feature>